<keyword evidence="3 6" id="KW-0812">Transmembrane</keyword>
<dbReference type="Proteomes" id="UP000031971">
    <property type="component" value="Unassembled WGS sequence"/>
</dbReference>
<protein>
    <submittedName>
        <fullName evidence="7">Branched-chain amino acid transport system permease protein LivM</fullName>
    </submittedName>
</protein>
<evidence type="ECO:0000313" key="7">
    <source>
        <dbReference type="EMBL" id="KIL98526.1"/>
    </source>
</evidence>
<name>A0A0C2V0A2_PARME</name>
<keyword evidence="8" id="KW-1185">Reference proteome</keyword>
<feature type="transmembrane region" description="Helical" evidence="6">
    <location>
        <begin position="165"/>
        <end position="185"/>
    </location>
</feature>
<dbReference type="STRING" id="272627.CCC_01976"/>
<dbReference type="InterPro" id="IPR001851">
    <property type="entry name" value="ABC_transp_permease"/>
</dbReference>
<dbReference type="GO" id="GO:0015658">
    <property type="term" value="F:branched-chain amino acid transmembrane transporter activity"/>
    <property type="evidence" value="ECO:0007669"/>
    <property type="project" value="InterPro"/>
</dbReference>
<sequence>MSALFQDRRAVLLLGLLAILALAPLTAGDYVLSILITVLLQAYLGMSWNVMMGFAGQFSLGHALYVGLGAYAGGALFVHYGTPPWIGAFAGMAVSAAVGAVIGTLGFRFKVMGVYFALLTIAFAEFTRVLFDHWGWVGASSGLFLPPAPNNSPNNLWLLRGSTTMFYYVILGMTAAAFWFCRTLLMRRIGYYWQAIREDQDAADALGIDVFKNKMIAVLISAAMTSLGGMFLAFFNNNLYPESIFSMHRSIELMLGTIIGGIGTLFGPILGAVVLTALGEGLTILGAHIGIDGVKQIAYGICLMLILVLKPGGLWPWLRKALRLEGDGR</sequence>
<keyword evidence="5 6" id="KW-0472">Membrane</keyword>
<evidence type="ECO:0000313" key="8">
    <source>
        <dbReference type="Proteomes" id="UP000031971"/>
    </source>
</evidence>
<gene>
    <name evidence="7" type="ORF">CCC_01976</name>
</gene>
<dbReference type="PANTHER" id="PTHR30482:SF10">
    <property type="entry name" value="HIGH-AFFINITY BRANCHED-CHAIN AMINO ACID TRANSPORT PROTEIN BRAE"/>
    <property type="match status" value="1"/>
</dbReference>
<dbReference type="Pfam" id="PF02653">
    <property type="entry name" value="BPD_transp_2"/>
    <property type="match status" value="1"/>
</dbReference>
<dbReference type="CDD" id="cd06581">
    <property type="entry name" value="TM_PBP1_LivM_like"/>
    <property type="match status" value="1"/>
</dbReference>
<dbReference type="RefSeq" id="WP_009867619.1">
    <property type="nucleotide sequence ID" value="NZ_JXSL01000027.1"/>
</dbReference>
<dbReference type="PANTHER" id="PTHR30482">
    <property type="entry name" value="HIGH-AFFINITY BRANCHED-CHAIN AMINO ACID TRANSPORT SYSTEM PERMEASE"/>
    <property type="match status" value="1"/>
</dbReference>
<evidence type="ECO:0000256" key="6">
    <source>
        <dbReference type="SAM" id="Phobius"/>
    </source>
</evidence>
<evidence type="ECO:0000256" key="1">
    <source>
        <dbReference type="ARBA" id="ARBA00004651"/>
    </source>
</evidence>
<reference evidence="7 8" key="1">
    <citation type="submission" date="2015-01" db="EMBL/GenBank/DDBJ databases">
        <title>Genome Sequence of Magnetospirillum magnetotacticum Strain MS-1.</title>
        <authorList>
            <person name="Marinov G.K."/>
            <person name="Smalley M.D."/>
            <person name="DeSalvo G."/>
        </authorList>
    </citation>
    <scope>NUCLEOTIDE SEQUENCE [LARGE SCALE GENOMIC DNA]</scope>
    <source>
        <strain evidence="7 8">MS-1</strain>
    </source>
</reference>
<feature type="transmembrane region" description="Helical" evidence="6">
    <location>
        <begin position="255"/>
        <end position="285"/>
    </location>
</feature>
<evidence type="ECO:0000256" key="2">
    <source>
        <dbReference type="ARBA" id="ARBA00022475"/>
    </source>
</evidence>
<evidence type="ECO:0000256" key="3">
    <source>
        <dbReference type="ARBA" id="ARBA00022692"/>
    </source>
</evidence>
<dbReference type="AlphaFoldDB" id="A0A0C2V0A2"/>
<accession>A0A0C2V0A2</accession>
<feature type="transmembrane region" description="Helical" evidence="6">
    <location>
        <begin position="114"/>
        <end position="131"/>
    </location>
</feature>
<keyword evidence="2" id="KW-1003">Cell membrane</keyword>
<dbReference type="GO" id="GO:0005886">
    <property type="term" value="C:plasma membrane"/>
    <property type="evidence" value="ECO:0007669"/>
    <property type="project" value="UniProtKB-SubCell"/>
</dbReference>
<evidence type="ECO:0000256" key="4">
    <source>
        <dbReference type="ARBA" id="ARBA00022989"/>
    </source>
</evidence>
<feature type="transmembrane region" description="Helical" evidence="6">
    <location>
        <begin position="297"/>
        <end position="318"/>
    </location>
</feature>
<feature type="transmembrane region" description="Helical" evidence="6">
    <location>
        <begin position="86"/>
        <end position="107"/>
    </location>
</feature>
<dbReference type="InterPro" id="IPR043428">
    <property type="entry name" value="LivM-like"/>
</dbReference>
<comment type="subcellular location">
    <subcellularLocation>
        <location evidence="1">Cell membrane</location>
        <topology evidence="1">Multi-pass membrane protein</topology>
    </subcellularLocation>
</comment>
<dbReference type="EMBL" id="JXSL01000027">
    <property type="protein sequence ID" value="KIL98526.1"/>
    <property type="molecule type" value="Genomic_DNA"/>
</dbReference>
<evidence type="ECO:0000256" key="5">
    <source>
        <dbReference type="ARBA" id="ARBA00023136"/>
    </source>
</evidence>
<feature type="transmembrane region" description="Helical" evidence="6">
    <location>
        <begin position="216"/>
        <end position="235"/>
    </location>
</feature>
<organism evidence="7 8">
    <name type="scientific">Paramagnetospirillum magnetotacticum MS-1</name>
    <dbReference type="NCBI Taxonomy" id="272627"/>
    <lineage>
        <taxon>Bacteria</taxon>
        <taxon>Pseudomonadati</taxon>
        <taxon>Pseudomonadota</taxon>
        <taxon>Alphaproteobacteria</taxon>
        <taxon>Rhodospirillales</taxon>
        <taxon>Magnetospirillaceae</taxon>
        <taxon>Paramagnetospirillum</taxon>
    </lineage>
</organism>
<proteinExistence type="predicted"/>
<feature type="transmembrane region" description="Helical" evidence="6">
    <location>
        <begin position="37"/>
        <end position="56"/>
    </location>
</feature>
<keyword evidence="4 6" id="KW-1133">Transmembrane helix</keyword>
<dbReference type="OrthoDB" id="9804361at2"/>
<comment type="caution">
    <text evidence="7">The sequence shown here is derived from an EMBL/GenBank/DDBJ whole genome shotgun (WGS) entry which is preliminary data.</text>
</comment>
<feature type="transmembrane region" description="Helical" evidence="6">
    <location>
        <begin position="63"/>
        <end position="80"/>
    </location>
</feature>